<dbReference type="PROSITE" id="PS51257">
    <property type="entry name" value="PROKAR_LIPOPROTEIN"/>
    <property type="match status" value="1"/>
</dbReference>
<sequence>MKKIDLLRRGSLICCILALTLAISAGCTETAYQPKYTLTEPVERTEVYTAADEAPEWAIGNTYTTGRAEYFFETTLTAEQTDGFIDMAEEVLADHPQDSVKFVVGTSFNTAYVGKIDNAVQTATRTIDKLYFNIGDLSQLNLLVELNAKKYGEATPYGLLYAYSYGQCIQSGYEVPEILKNAELTETVNGNRDITDLNTFVFLSTLTTETEKLAAQTLAVKIYELAGFEKLQEVVESESIVEKQNILDFYVKYVCYDNDIVPLLPSGLTDYECYHTQRYIVADYPELDMRIFIAKYFAPFEWETHINNYAQLKECLLGTIEPFKQVNEFIGKTSPAPVDFYIFENPENFAWFKNHRVEVDALSFMLHEYAHVAMFDRMRRNYWTVEAFAEYCDAKFGIYGNSEWILNMYIKNSEVENEQVKQTLQLLKIFPPQNAMEMWDIYAYVSETLYPGKVNVINGTPDCLSEW</sequence>
<dbReference type="AlphaFoldDB" id="A0A9D2IV48"/>
<proteinExistence type="predicted"/>
<protein>
    <submittedName>
        <fullName evidence="2">Uncharacterized protein</fullName>
    </submittedName>
</protein>
<accession>A0A9D2IV48</accession>
<gene>
    <name evidence="2" type="ORF">H9812_02180</name>
</gene>
<feature type="signal peptide" evidence="1">
    <location>
        <begin position="1"/>
        <end position="25"/>
    </location>
</feature>
<evidence type="ECO:0000256" key="1">
    <source>
        <dbReference type="SAM" id="SignalP"/>
    </source>
</evidence>
<dbReference type="Proteomes" id="UP000824044">
    <property type="component" value="Unassembled WGS sequence"/>
</dbReference>
<feature type="non-terminal residue" evidence="2">
    <location>
        <position position="467"/>
    </location>
</feature>
<feature type="chain" id="PRO_5038986288" evidence="1">
    <location>
        <begin position="26"/>
        <end position="467"/>
    </location>
</feature>
<keyword evidence="1" id="KW-0732">Signal</keyword>
<name>A0A9D2IV48_9FIRM</name>
<evidence type="ECO:0000313" key="2">
    <source>
        <dbReference type="EMBL" id="HIZ24269.1"/>
    </source>
</evidence>
<comment type="caution">
    <text evidence="2">The sequence shown here is derived from an EMBL/GenBank/DDBJ whole genome shotgun (WGS) entry which is preliminary data.</text>
</comment>
<evidence type="ECO:0000313" key="3">
    <source>
        <dbReference type="Proteomes" id="UP000824044"/>
    </source>
</evidence>
<reference evidence="2" key="1">
    <citation type="journal article" date="2021" name="PeerJ">
        <title>Extensive microbial diversity within the chicken gut microbiome revealed by metagenomics and culture.</title>
        <authorList>
            <person name="Gilroy R."/>
            <person name="Ravi A."/>
            <person name="Getino M."/>
            <person name="Pursley I."/>
            <person name="Horton D.L."/>
            <person name="Alikhan N.F."/>
            <person name="Baker D."/>
            <person name="Gharbi K."/>
            <person name="Hall N."/>
            <person name="Watson M."/>
            <person name="Adriaenssens E.M."/>
            <person name="Foster-Nyarko E."/>
            <person name="Jarju S."/>
            <person name="Secka A."/>
            <person name="Antonio M."/>
            <person name="Oren A."/>
            <person name="Chaudhuri R.R."/>
            <person name="La Ragione R."/>
            <person name="Hildebrand F."/>
            <person name="Pallen M.J."/>
        </authorList>
    </citation>
    <scope>NUCLEOTIDE SEQUENCE</scope>
    <source>
        <strain evidence="2">CHK33-5263</strain>
    </source>
</reference>
<dbReference type="EMBL" id="DXBS01000045">
    <property type="protein sequence ID" value="HIZ24269.1"/>
    <property type="molecule type" value="Genomic_DNA"/>
</dbReference>
<organism evidence="2 3">
    <name type="scientific">Candidatus Gallimonas intestinigallinarum</name>
    <dbReference type="NCBI Taxonomy" id="2838604"/>
    <lineage>
        <taxon>Bacteria</taxon>
        <taxon>Bacillati</taxon>
        <taxon>Bacillota</taxon>
        <taxon>Clostridia</taxon>
        <taxon>Candidatus Gallimonas</taxon>
    </lineage>
</organism>
<reference evidence="2" key="2">
    <citation type="submission" date="2021-04" db="EMBL/GenBank/DDBJ databases">
        <authorList>
            <person name="Gilroy R."/>
        </authorList>
    </citation>
    <scope>NUCLEOTIDE SEQUENCE</scope>
    <source>
        <strain evidence="2">CHK33-5263</strain>
    </source>
</reference>